<keyword evidence="1" id="KW-1133">Transmembrane helix</keyword>
<feature type="transmembrane region" description="Helical" evidence="1">
    <location>
        <begin position="18"/>
        <end position="36"/>
    </location>
</feature>
<comment type="caution">
    <text evidence="2">The sequence shown here is derived from an EMBL/GenBank/DDBJ whole genome shotgun (WGS) entry which is preliminary data.</text>
</comment>
<feature type="transmembrane region" description="Helical" evidence="1">
    <location>
        <begin position="69"/>
        <end position="89"/>
    </location>
</feature>
<protein>
    <submittedName>
        <fullName evidence="2">DUF2254 domain-containing protein</fullName>
    </submittedName>
</protein>
<evidence type="ECO:0000256" key="1">
    <source>
        <dbReference type="SAM" id="Phobius"/>
    </source>
</evidence>
<dbReference type="RefSeq" id="WP_398281758.1">
    <property type="nucleotide sequence ID" value="NZ_JBITLV010000004.1"/>
</dbReference>
<name>A0ABW8APR1_9ACTN</name>
<feature type="transmembrane region" description="Helical" evidence="1">
    <location>
        <begin position="148"/>
        <end position="169"/>
    </location>
</feature>
<feature type="transmembrane region" description="Helical" evidence="1">
    <location>
        <begin position="109"/>
        <end position="128"/>
    </location>
</feature>
<dbReference type="Pfam" id="PF10011">
    <property type="entry name" value="DUF2254"/>
    <property type="match status" value="1"/>
</dbReference>
<organism evidence="2 3">
    <name type="scientific">Spongisporangium articulatum</name>
    <dbReference type="NCBI Taxonomy" id="3362603"/>
    <lineage>
        <taxon>Bacteria</taxon>
        <taxon>Bacillati</taxon>
        <taxon>Actinomycetota</taxon>
        <taxon>Actinomycetes</taxon>
        <taxon>Kineosporiales</taxon>
        <taxon>Kineosporiaceae</taxon>
        <taxon>Spongisporangium</taxon>
    </lineage>
</organism>
<reference evidence="2 3" key="1">
    <citation type="submission" date="2024-10" db="EMBL/GenBank/DDBJ databases">
        <title>The Natural Products Discovery Center: Release of the First 8490 Sequenced Strains for Exploring Actinobacteria Biosynthetic Diversity.</title>
        <authorList>
            <person name="Kalkreuter E."/>
            <person name="Kautsar S.A."/>
            <person name="Yang D."/>
            <person name="Bader C.D."/>
            <person name="Teijaro C.N."/>
            <person name="Fluegel L."/>
            <person name="Davis C.M."/>
            <person name="Simpson J.R."/>
            <person name="Lauterbach L."/>
            <person name="Steele A.D."/>
            <person name="Gui C."/>
            <person name="Meng S."/>
            <person name="Li G."/>
            <person name="Viehrig K."/>
            <person name="Ye F."/>
            <person name="Su P."/>
            <person name="Kiefer A.F."/>
            <person name="Nichols A."/>
            <person name="Cepeda A.J."/>
            <person name="Yan W."/>
            <person name="Fan B."/>
            <person name="Jiang Y."/>
            <person name="Adhikari A."/>
            <person name="Zheng C.-J."/>
            <person name="Schuster L."/>
            <person name="Cowan T.M."/>
            <person name="Smanski M.J."/>
            <person name="Chevrette M.G."/>
            <person name="De Carvalho L.P.S."/>
            <person name="Shen B."/>
        </authorList>
    </citation>
    <scope>NUCLEOTIDE SEQUENCE [LARGE SCALE GENOMIC DNA]</scope>
    <source>
        <strain evidence="2 3">NPDC049639</strain>
    </source>
</reference>
<sequence length="446" mass="47343">MRGADAVPRLRDALRTELWPVPSVGVVLALILGTALPRLDARVDGRLPGGVESLLFTGGADSAETLLDAIASSLITVTSLTFSLTVVTLQLASSQFSPRLLRTFTRDRFVHLTLALFLFTFTFSLAVLRTVRTSGEGRPTFVPQISVTLAFLLAVASVVGLVFFLAHLAQEIRVETMLRTVHADACATIAALLPADPESPTPAVLPEPAPRARPWSAGASGFLISVEEKALLGAAVEADAVLLLSRQPGSSLVAGVPMGYYWPRGPQPLAPDVERRLLARVTGAVLGGFERTATQDIGFGLRQLTDVAVKALSPGINDPTTAVHALGHASALLSTVAGRAPGPKVLTDGEGVARVYLNRPGLADLLDVAISQPRRYGAADPAVLARLLLLLFEVGWNTPPEQRVPVISDQLERLRATIAAQDFDDAERRSLAELAASVVRLLPDDR</sequence>
<dbReference type="EMBL" id="JBITLV010000004">
    <property type="protein sequence ID" value="MFI7588354.1"/>
    <property type="molecule type" value="Genomic_DNA"/>
</dbReference>
<dbReference type="Proteomes" id="UP001612915">
    <property type="component" value="Unassembled WGS sequence"/>
</dbReference>
<keyword evidence="3" id="KW-1185">Reference proteome</keyword>
<keyword evidence="1" id="KW-0812">Transmembrane</keyword>
<evidence type="ECO:0000313" key="2">
    <source>
        <dbReference type="EMBL" id="MFI7588354.1"/>
    </source>
</evidence>
<keyword evidence="1" id="KW-0472">Membrane</keyword>
<dbReference type="InterPro" id="IPR018723">
    <property type="entry name" value="DUF2254_membrane"/>
</dbReference>
<gene>
    <name evidence="2" type="ORF">ACIB24_14895</name>
</gene>
<proteinExistence type="predicted"/>
<evidence type="ECO:0000313" key="3">
    <source>
        <dbReference type="Proteomes" id="UP001612915"/>
    </source>
</evidence>
<accession>A0ABW8APR1</accession>